<keyword evidence="3" id="KW-0804">Transcription</keyword>
<dbReference type="Gene3D" id="1.20.120.530">
    <property type="entry name" value="GntR ligand-binding domain-like"/>
    <property type="match status" value="1"/>
</dbReference>
<dbReference type="PANTHER" id="PTHR43537:SF5">
    <property type="entry name" value="UXU OPERON TRANSCRIPTIONAL REGULATOR"/>
    <property type="match status" value="1"/>
</dbReference>
<dbReference type="CDD" id="cd07377">
    <property type="entry name" value="WHTH_GntR"/>
    <property type="match status" value="1"/>
</dbReference>
<dbReference type="InterPro" id="IPR036390">
    <property type="entry name" value="WH_DNA-bd_sf"/>
</dbReference>
<protein>
    <submittedName>
        <fullName evidence="5">DNA-binding FadR family transcriptional regulator</fullName>
    </submittedName>
</protein>
<dbReference type="SMART" id="SM00345">
    <property type="entry name" value="HTH_GNTR"/>
    <property type="match status" value="1"/>
</dbReference>
<dbReference type="InterPro" id="IPR036388">
    <property type="entry name" value="WH-like_DNA-bd_sf"/>
</dbReference>
<keyword evidence="1" id="KW-0805">Transcription regulation</keyword>
<evidence type="ECO:0000256" key="3">
    <source>
        <dbReference type="ARBA" id="ARBA00023163"/>
    </source>
</evidence>
<feature type="domain" description="HTH gntR-type" evidence="4">
    <location>
        <begin position="3"/>
        <end position="71"/>
    </location>
</feature>
<evidence type="ECO:0000256" key="2">
    <source>
        <dbReference type="ARBA" id="ARBA00023125"/>
    </source>
</evidence>
<dbReference type="Pfam" id="PF00392">
    <property type="entry name" value="GntR"/>
    <property type="match status" value="1"/>
</dbReference>
<dbReference type="Proteomes" id="UP001239167">
    <property type="component" value="Unassembled WGS sequence"/>
</dbReference>
<dbReference type="InterPro" id="IPR000524">
    <property type="entry name" value="Tscrpt_reg_HTH_GntR"/>
</dbReference>
<evidence type="ECO:0000313" key="5">
    <source>
        <dbReference type="EMBL" id="MDQ0204045.1"/>
    </source>
</evidence>
<evidence type="ECO:0000259" key="4">
    <source>
        <dbReference type="PROSITE" id="PS50949"/>
    </source>
</evidence>
<gene>
    <name evidence="5" type="ORF">J2S01_001767</name>
</gene>
<keyword evidence="6" id="KW-1185">Reference proteome</keyword>
<dbReference type="EMBL" id="JAUSUE010000012">
    <property type="protein sequence ID" value="MDQ0204045.1"/>
    <property type="molecule type" value="Genomic_DNA"/>
</dbReference>
<organism evidence="5 6">
    <name type="scientific">Pectinatus haikarae</name>
    <dbReference type="NCBI Taxonomy" id="349096"/>
    <lineage>
        <taxon>Bacteria</taxon>
        <taxon>Bacillati</taxon>
        <taxon>Bacillota</taxon>
        <taxon>Negativicutes</taxon>
        <taxon>Selenomonadales</taxon>
        <taxon>Selenomonadaceae</taxon>
        <taxon>Pectinatus</taxon>
    </lineage>
</organism>
<dbReference type="SMART" id="SM00895">
    <property type="entry name" value="FCD"/>
    <property type="match status" value="1"/>
</dbReference>
<dbReference type="PRINTS" id="PR00035">
    <property type="entry name" value="HTHGNTR"/>
</dbReference>
<dbReference type="SUPFAM" id="SSF46785">
    <property type="entry name" value="Winged helix' DNA-binding domain"/>
    <property type="match status" value="1"/>
</dbReference>
<dbReference type="Pfam" id="PF07729">
    <property type="entry name" value="FCD"/>
    <property type="match status" value="1"/>
</dbReference>
<sequence>MNTPLSELAQQNIIKLITTNKLDPGDKLPTEYELADRLNVGRSTIREAVKALASRNILKIKQGAGTFVSSERGMIKDPLGLSLINDDVNLAFDMINVRLIFEPEMAALAATNATEDDCAVIGEACTVVEKLIENSNEYSREDSAFHEAIARASGNKIIDRIVKVIHSSVQKNIFVTEDSLKHDTLIYHRQIFQAIKDNDIVGARCGMIMHLNNLRNFILKKRKP</sequence>
<evidence type="ECO:0000256" key="1">
    <source>
        <dbReference type="ARBA" id="ARBA00023015"/>
    </source>
</evidence>
<name>A0ABT9Y976_9FIRM</name>
<dbReference type="RefSeq" id="WP_307224189.1">
    <property type="nucleotide sequence ID" value="NZ_CP116940.1"/>
</dbReference>
<keyword evidence="2 5" id="KW-0238">DNA-binding</keyword>
<evidence type="ECO:0000313" key="6">
    <source>
        <dbReference type="Proteomes" id="UP001239167"/>
    </source>
</evidence>
<dbReference type="InterPro" id="IPR011711">
    <property type="entry name" value="GntR_C"/>
</dbReference>
<proteinExistence type="predicted"/>
<dbReference type="GO" id="GO:0003677">
    <property type="term" value="F:DNA binding"/>
    <property type="evidence" value="ECO:0007669"/>
    <property type="project" value="UniProtKB-KW"/>
</dbReference>
<dbReference type="PANTHER" id="PTHR43537">
    <property type="entry name" value="TRANSCRIPTIONAL REGULATOR, GNTR FAMILY"/>
    <property type="match status" value="1"/>
</dbReference>
<comment type="caution">
    <text evidence="5">The sequence shown here is derived from an EMBL/GenBank/DDBJ whole genome shotgun (WGS) entry which is preliminary data.</text>
</comment>
<reference evidence="5 6" key="1">
    <citation type="submission" date="2023-07" db="EMBL/GenBank/DDBJ databases">
        <title>Genomic Encyclopedia of Type Strains, Phase IV (KMG-IV): sequencing the most valuable type-strain genomes for metagenomic binning, comparative biology and taxonomic classification.</title>
        <authorList>
            <person name="Goeker M."/>
        </authorList>
    </citation>
    <scope>NUCLEOTIDE SEQUENCE [LARGE SCALE GENOMIC DNA]</scope>
    <source>
        <strain evidence="5 6">DSM 16980</strain>
    </source>
</reference>
<accession>A0ABT9Y976</accession>
<dbReference type="PROSITE" id="PS50949">
    <property type="entry name" value="HTH_GNTR"/>
    <property type="match status" value="1"/>
</dbReference>
<dbReference type="Gene3D" id="1.10.10.10">
    <property type="entry name" value="Winged helix-like DNA-binding domain superfamily/Winged helix DNA-binding domain"/>
    <property type="match status" value="1"/>
</dbReference>
<dbReference type="InterPro" id="IPR008920">
    <property type="entry name" value="TF_FadR/GntR_C"/>
</dbReference>
<dbReference type="SUPFAM" id="SSF48008">
    <property type="entry name" value="GntR ligand-binding domain-like"/>
    <property type="match status" value="1"/>
</dbReference>